<gene>
    <name evidence="3" type="ORF">LL038_11040</name>
</gene>
<feature type="domain" description="GGDEF" evidence="2">
    <location>
        <begin position="21"/>
        <end position="150"/>
    </location>
</feature>
<dbReference type="PROSITE" id="PS50883">
    <property type="entry name" value="EAL"/>
    <property type="match status" value="1"/>
</dbReference>
<dbReference type="GO" id="GO:0071111">
    <property type="term" value="F:cyclic-guanylate-specific phosphodiesterase activity"/>
    <property type="evidence" value="ECO:0007669"/>
    <property type="project" value="InterPro"/>
</dbReference>
<dbReference type="InterPro" id="IPR050706">
    <property type="entry name" value="Cyclic-di-GMP_PDE-like"/>
</dbReference>
<reference evidence="3" key="1">
    <citation type="submission" date="2021-11" db="EMBL/GenBank/DDBJ databases">
        <title>Clostridia strains as spoilage organisms.</title>
        <authorList>
            <person name="Wambui J."/>
            <person name="Stevens M.J.A."/>
            <person name="Stephan R."/>
        </authorList>
    </citation>
    <scope>NUCLEOTIDE SEQUENCE</scope>
    <source>
        <strain evidence="3">CF009</strain>
    </source>
</reference>
<evidence type="ECO:0000259" key="2">
    <source>
        <dbReference type="PROSITE" id="PS50887"/>
    </source>
</evidence>
<dbReference type="PROSITE" id="PS50887">
    <property type="entry name" value="GGDEF"/>
    <property type="match status" value="1"/>
</dbReference>
<dbReference type="SMART" id="SM00052">
    <property type="entry name" value="EAL"/>
    <property type="match status" value="1"/>
</dbReference>
<accession>A0AA47I9B6</accession>
<dbReference type="AlphaFoldDB" id="A0AA47I9B6"/>
<dbReference type="EMBL" id="CP086239">
    <property type="protein sequence ID" value="WAG62725.1"/>
    <property type="molecule type" value="Genomic_DNA"/>
</dbReference>
<dbReference type="CDD" id="cd01948">
    <property type="entry name" value="EAL"/>
    <property type="match status" value="1"/>
</dbReference>
<feature type="domain" description="EAL" evidence="1">
    <location>
        <begin position="159"/>
        <end position="413"/>
    </location>
</feature>
<proteinExistence type="predicted"/>
<sequence length="417" mass="48023">MRNKNYIDYMLPEVMRHKGNCNYQAINIDVENFNILNENLGYDLCNKLLKEVAKILSNIFNKKSIVVYCGFNRFLIISFKEKHVNDYARKILNDLKNKFIIGSRTINLTISMGIYVNTKCENIFTAIQNAYIALNYAKKQEGDCFSIFNTSMESQIFKKEKMQKNLKEAIRNDLLDVYYQPKINLDSETLMGVEALLRWNDDELGTILPIEFINLAEETGIIIDLGRYVLRKVCKQIKTWEESGVEYRNVAVNLSAKQFKDVHLPEYIGQILNEYGVSPDVLELEITESAVIENTDLSNNMISKIIKKGIKIAIDDFGTGYSSYIQLSNLSLNTLKINKSFIDFINCDNKKNLIIKNIIEFAHILDMKVVAEGVEQEQQMITLKEYGCDIIQGFYYSKPLSAKNFEEYIILKGYGGK</sequence>
<dbReference type="PANTHER" id="PTHR33121">
    <property type="entry name" value="CYCLIC DI-GMP PHOSPHODIESTERASE PDEF"/>
    <property type="match status" value="1"/>
</dbReference>
<dbReference type="InterPro" id="IPR000160">
    <property type="entry name" value="GGDEF_dom"/>
</dbReference>
<dbReference type="PANTHER" id="PTHR33121:SF70">
    <property type="entry name" value="SIGNALING PROTEIN YKOW"/>
    <property type="match status" value="1"/>
</dbReference>
<dbReference type="Pfam" id="PF00990">
    <property type="entry name" value="GGDEF"/>
    <property type="match status" value="1"/>
</dbReference>
<dbReference type="SMART" id="SM00267">
    <property type="entry name" value="GGDEF"/>
    <property type="match status" value="1"/>
</dbReference>
<organism evidence="3 4">
    <name type="scientific">Clostridium estertheticum</name>
    <dbReference type="NCBI Taxonomy" id="238834"/>
    <lineage>
        <taxon>Bacteria</taxon>
        <taxon>Bacillati</taxon>
        <taxon>Bacillota</taxon>
        <taxon>Clostridia</taxon>
        <taxon>Eubacteriales</taxon>
        <taxon>Clostridiaceae</taxon>
        <taxon>Clostridium</taxon>
    </lineage>
</organism>
<evidence type="ECO:0000259" key="1">
    <source>
        <dbReference type="PROSITE" id="PS50883"/>
    </source>
</evidence>
<dbReference type="InterPro" id="IPR001633">
    <property type="entry name" value="EAL_dom"/>
</dbReference>
<name>A0AA47I9B6_9CLOT</name>
<dbReference type="Proteomes" id="UP001164733">
    <property type="component" value="Chromosome"/>
</dbReference>
<protein>
    <submittedName>
        <fullName evidence="3">GGDEF domain-containing phosphodiesterase</fullName>
    </submittedName>
</protein>
<evidence type="ECO:0000313" key="4">
    <source>
        <dbReference type="Proteomes" id="UP001164733"/>
    </source>
</evidence>
<dbReference type="Pfam" id="PF00563">
    <property type="entry name" value="EAL"/>
    <property type="match status" value="1"/>
</dbReference>
<evidence type="ECO:0000313" key="3">
    <source>
        <dbReference type="EMBL" id="WAG62725.1"/>
    </source>
</evidence>